<feature type="compositionally biased region" description="Basic and acidic residues" evidence="2">
    <location>
        <begin position="92"/>
        <end position="103"/>
    </location>
</feature>
<dbReference type="EMBL" id="CALLCH030000021">
    <property type="protein sequence ID" value="CAI4219961.1"/>
    <property type="molecule type" value="Genomic_DNA"/>
</dbReference>
<proteinExistence type="predicted"/>
<dbReference type="PANTHER" id="PTHR24007">
    <property type="entry name" value="BRCA1-ASSOCIATED PROTEIN"/>
    <property type="match status" value="1"/>
</dbReference>
<keyword evidence="1" id="KW-0863">Zinc-finger</keyword>
<dbReference type="GO" id="GO:0061630">
    <property type="term" value="F:ubiquitin protein ligase activity"/>
    <property type="evidence" value="ECO:0007669"/>
    <property type="project" value="TreeGrafter"/>
</dbReference>
<keyword evidence="1" id="KW-0862">Zinc</keyword>
<evidence type="ECO:0000256" key="2">
    <source>
        <dbReference type="SAM" id="MobiDB-lite"/>
    </source>
</evidence>
<dbReference type="GO" id="GO:0008270">
    <property type="term" value="F:zinc ion binding"/>
    <property type="evidence" value="ECO:0007669"/>
    <property type="project" value="UniProtKB-KW"/>
</dbReference>
<dbReference type="Pfam" id="PF02148">
    <property type="entry name" value="zf-UBP"/>
    <property type="match status" value="1"/>
</dbReference>
<gene>
    <name evidence="4" type="ORF">PPNO1_LOCUS9502</name>
</gene>
<dbReference type="InterPro" id="IPR001607">
    <property type="entry name" value="Znf_UBP"/>
</dbReference>
<dbReference type="GO" id="GO:0007265">
    <property type="term" value="P:Ras protein signal transduction"/>
    <property type="evidence" value="ECO:0007669"/>
    <property type="project" value="TreeGrafter"/>
</dbReference>
<name>A0A9P1HCP9_9PEZI</name>
<evidence type="ECO:0000259" key="3">
    <source>
        <dbReference type="PROSITE" id="PS50271"/>
    </source>
</evidence>
<dbReference type="Gene3D" id="3.30.40.10">
    <property type="entry name" value="Zinc/RING finger domain, C3HC4 (zinc finger)"/>
    <property type="match status" value="1"/>
</dbReference>
<dbReference type="InterPro" id="IPR013083">
    <property type="entry name" value="Znf_RING/FYVE/PHD"/>
</dbReference>
<keyword evidence="5" id="KW-1185">Reference proteome</keyword>
<dbReference type="PROSITE" id="PS50271">
    <property type="entry name" value="ZF_UBP"/>
    <property type="match status" value="1"/>
</dbReference>
<feature type="domain" description="UBP-type" evidence="3">
    <location>
        <begin position="332"/>
        <end position="436"/>
    </location>
</feature>
<organism evidence="4 5">
    <name type="scientific">Parascedosporium putredinis</name>
    <dbReference type="NCBI Taxonomy" id="1442378"/>
    <lineage>
        <taxon>Eukaryota</taxon>
        <taxon>Fungi</taxon>
        <taxon>Dikarya</taxon>
        <taxon>Ascomycota</taxon>
        <taxon>Pezizomycotina</taxon>
        <taxon>Sordariomycetes</taxon>
        <taxon>Hypocreomycetidae</taxon>
        <taxon>Microascales</taxon>
        <taxon>Microascaceae</taxon>
        <taxon>Parascedosporium</taxon>
    </lineage>
</organism>
<dbReference type="SUPFAM" id="SSF57850">
    <property type="entry name" value="RING/U-box"/>
    <property type="match status" value="1"/>
</dbReference>
<sequence>MPSYFYHLTFELYPTSNPTDRDPQYRSPGTLGPPHETDIFGDLPSHQHRSKTNPKIKTAPRLYSTAHIQPQSSGQASSSSHTEPGPSVIDCGADRKPHEEDRRKIEIVPERKWRERTKSLPPPPSSAAIQPQTAVRDWRFGRVSIESIDFQQEEEREVTDATMGDAGPSSAATENPNAAAFAALELGPTLGGDGSSTRAECVSVPTKNTEVGWGVVHFYRGEEMPTVGLTAGGASTVGPEEDGCTTLCIPAVPSYILPAEFLGFVGEKWRSGVTHFRMVMTSRMSRYLVLLKFRDNKKAKEWQKEFNGKVFNSMVHVFHCTCLQNWSGSGCPVCRYSNPSHNDASGSHAPAFGSSISNLCAVCDSTSDLWICLICGRVGCGRYKGGHAKEHWKETAHSFALEIETQHVWDYAGDTWVHRLIRAKGDGKVVELPSHNREGHSEDEDVVPRAKVEAMGLEYTHLLTSQLESQRVYFEEKIAQAADKAHKATLLAESAAAESLAAMERIRITEAKCTELQKDVIPSLEKDLKREKAKAAKTHDLARNLGKELQEERQMSKGLADRVEYMKKQELAIQDQLKELEELRETNRDLSMFISGQARLKELETSGQVESGELEEGTAMVGSKARKGKGKK</sequence>
<feature type="region of interest" description="Disordered" evidence="2">
    <location>
        <begin position="604"/>
        <end position="632"/>
    </location>
</feature>
<dbReference type="Proteomes" id="UP000838763">
    <property type="component" value="Unassembled WGS sequence"/>
</dbReference>
<dbReference type="GO" id="GO:0016567">
    <property type="term" value="P:protein ubiquitination"/>
    <property type="evidence" value="ECO:0007669"/>
    <property type="project" value="TreeGrafter"/>
</dbReference>
<keyword evidence="1" id="KW-0479">Metal-binding</keyword>
<evidence type="ECO:0000313" key="5">
    <source>
        <dbReference type="Proteomes" id="UP000838763"/>
    </source>
</evidence>
<dbReference type="AlphaFoldDB" id="A0A9P1HCP9"/>
<feature type="region of interest" description="Disordered" evidence="2">
    <location>
        <begin position="13"/>
        <end position="103"/>
    </location>
</feature>
<reference evidence="4" key="1">
    <citation type="submission" date="2022-11" db="EMBL/GenBank/DDBJ databases">
        <authorList>
            <person name="Scott C."/>
            <person name="Bruce N."/>
        </authorList>
    </citation>
    <scope>NUCLEOTIDE SEQUENCE</scope>
</reference>
<dbReference type="GO" id="GO:0005737">
    <property type="term" value="C:cytoplasm"/>
    <property type="evidence" value="ECO:0007669"/>
    <property type="project" value="TreeGrafter"/>
</dbReference>
<dbReference type="InterPro" id="IPR011422">
    <property type="entry name" value="BRAP2/ETP1_RRM"/>
</dbReference>
<evidence type="ECO:0000313" key="4">
    <source>
        <dbReference type="EMBL" id="CAI4219961.1"/>
    </source>
</evidence>
<dbReference type="OrthoDB" id="273556at2759"/>
<evidence type="ECO:0000256" key="1">
    <source>
        <dbReference type="PROSITE-ProRule" id="PRU00502"/>
    </source>
</evidence>
<comment type="caution">
    <text evidence="4">The sequence shown here is derived from an EMBL/GenBank/DDBJ whole genome shotgun (WGS) entry which is preliminary data.</text>
</comment>
<dbReference type="Pfam" id="PF07576">
    <property type="entry name" value="BRAP2"/>
    <property type="match status" value="1"/>
</dbReference>
<protein>
    <recommendedName>
        <fullName evidence="3">UBP-type domain-containing protein</fullName>
    </recommendedName>
</protein>
<accession>A0A9P1HCP9</accession>
<dbReference type="SMART" id="SM00290">
    <property type="entry name" value="ZnF_UBP"/>
    <property type="match status" value="1"/>
</dbReference>
<dbReference type="PANTHER" id="PTHR24007:SF7">
    <property type="entry name" value="BRCA1-ASSOCIATED PROTEIN"/>
    <property type="match status" value="1"/>
</dbReference>
<feature type="compositionally biased region" description="Low complexity" evidence="2">
    <location>
        <begin position="69"/>
        <end position="80"/>
    </location>
</feature>